<protein>
    <submittedName>
        <fullName evidence="1">Uncharacterized protein</fullName>
    </submittedName>
</protein>
<accession>A0A430KRV9</accession>
<sequence length="181" mass="20783">MVTWLISVTGKDRPEQLYKFCETIALMEGVFLDNRQTVIDGRVFATYKICFPALHIVFIRKMFAEFELKGLRVFIFDELSLKEADRSNRGGYLILDLQGQYRFGIDHDVRMILESHGGIIEQLNQHYLGDAVLGESQFNSRIRARLSRSISEDDLLQALYRLSPSLSIQLNVFETANVLAC</sequence>
<dbReference type="AlphaFoldDB" id="A0A430KRV9"/>
<comment type="caution">
    <text evidence="1">The sequence shown here is derived from an EMBL/GenBank/DDBJ whole genome shotgun (WGS) entry which is preliminary data.</text>
</comment>
<reference evidence="1 2" key="1">
    <citation type="submission" date="2018-11" db="EMBL/GenBank/DDBJ databases">
        <title>The draft genome sequence of Amphritea opalescens ANRC-JH13T.</title>
        <authorList>
            <person name="Fang Z."/>
            <person name="Zhang Y."/>
            <person name="Han X."/>
        </authorList>
    </citation>
    <scope>NUCLEOTIDE SEQUENCE [LARGE SCALE GENOMIC DNA]</scope>
    <source>
        <strain evidence="1 2">ANRC-JH13</strain>
    </source>
</reference>
<name>A0A430KRV9_9GAMM</name>
<dbReference type="Proteomes" id="UP000283087">
    <property type="component" value="Unassembled WGS sequence"/>
</dbReference>
<dbReference type="Gene3D" id="3.30.70.260">
    <property type="match status" value="1"/>
</dbReference>
<dbReference type="OrthoDB" id="5814370at2"/>
<evidence type="ECO:0000313" key="2">
    <source>
        <dbReference type="Proteomes" id="UP000283087"/>
    </source>
</evidence>
<gene>
    <name evidence="1" type="ORF">EH243_08095</name>
</gene>
<organism evidence="1 2">
    <name type="scientific">Amphritea opalescens</name>
    <dbReference type="NCBI Taxonomy" id="2490544"/>
    <lineage>
        <taxon>Bacteria</taxon>
        <taxon>Pseudomonadati</taxon>
        <taxon>Pseudomonadota</taxon>
        <taxon>Gammaproteobacteria</taxon>
        <taxon>Oceanospirillales</taxon>
        <taxon>Oceanospirillaceae</taxon>
        <taxon>Amphritea</taxon>
    </lineage>
</organism>
<dbReference type="EMBL" id="RQXW01000006">
    <property type="protein sequence ID" value="RTE66074.1"/>
    <property type="molecule type" value="Genomic_DNA"/>
</dbReference>
<evidence type="ECO:0000313" key="1">
    <source>
        <dbReference type="EMBL" id="RTE66074.1"/>
    </source>
</evidence>
<dbReference type="RefSeq" id="WP_126158147.1">
    <property type="nucleotide sequence ID" value="NZ_RQXW01000006.1"/>
</dbReference>
<proteinExistence type="predicted"/>
<keyword evidence="2" id="KW-1185">Reference proteome</keyword>